<proteinExistence type="predicted"/>
<accession>A0A6J5KU74</accession>
<dbReference type="EMBL" id="LR798218">
    <property type="protein sequence ID" value="CAB5194813.1"/>
    <property type="molecule type" value="Genomic_DNA"/>
</dbReference>
<dbReference type="EMBL" id="LR796192">
    <property type="protein sequence ID" value="CAB4126078.1"/>
    <property type="molecule type" value="Genomic_DNA"/>
</dbReference>
<organism evidence="1">
    <name type="scientific">uncultured Caudovirales phage</name>
    <dbReference type="NCBI Taxonomy" id="2100421"/>
    <lineage>
        <taxon>Viruses</taxon>
        <taxon>Duplodnaviria</taxon>
        <taxon>Heunggongvirae</taxon>
        <taxon>Uroviricota</taxon>
        <taxon>Caudoviricetes</taxon>
        <taxon>Peduoviridae</taxon>
        <taxon>Maltschvirus</taxon>
        <taxon>Maltschvirus maltsch</taxon>
    </lineage>
</organism>
<gene>
    <name evidence="2" type="ORF">UFOVP170_25</name>
    <name evidence="1" type="ORF">UFOVP73_3</name>
</gene>
<protein>
    <submittedName>
        <fullName evidence="1">Uncharacterized protein</fullName>
    </submittedName>
</protein>
<name>A0A6J5KU74_9CAUD</name>
<evidence type="ECO:0000313" key="1">
    <source>
        <dbReference type="EMBL" id="CAB4126078.1"/>
    </source>
</evidence>
<evidence type="ECO:0000313" key="2">
    <source>
        <dbReference type="EMBL" id="CAB5194813.1"/>
    </source>
</evidence>
<reference evidence="1" key="1">
    <citation type="submission" date="2020-04" db="EMBL/GenBank/DDBJ databases">
        <authorList>
            <person name="Chiriac C."/>
            <person name="Salcher M."/>
            <person name="Ghai R."/>
            <person name="Kavagutti S V."/>
        </authorList>
    </citation>
    <scope>NUCLEOTIDE SEQUENCE</scope>
</reference>
<sequence>MNWTLTDSTNRVAYRVLDNGQMESVLVSALPAGTVIDPYVAPPPPVPTIVSRFQARAALVQAGHFDAIDAYMSTLPRTHIQRMAWDEAADFDRTSTTLAAMAQMLGLDDAALDALFVLAASIEA</sequence>